<evidence type="ECO:0000313" key="3">
    <source>
        <dbReference type="Proteomes" id="UP001164506"/>
    </source>
</evidence>
<gene>
    <name evidence="2" type="ORF">LDH80_37665</name>
</gene>
<dbReference type="Proteomes" id="UP001164506">
    <property type="component" value="Chromosome"/>
</dbReference>
<evidence type="ECO:0000256" key="1">
    <source>
        <dbReference type="SAM" id="MobiDB-lite"/>
    </source>
</evidence>
<reference evidence="2" key="1">
    <citation type="submission" date="2021-09" db="EMBL/GenBank/DDBJ databases">
        <title>Complete genome sequence and metabolic characterization of Streptomyces tanashiensis DSM 731 the producer of antibacterial Kalafungin and diverse secondary metabolites.</title>
        <authorList>
            <person name="Abbasi M.N."/>
            <person name="Anwar M.N."/>
            <person name="Alam K."/>
            <person name="Shoaib M."/>
            <person name="Lin Z."/>
            <person name="Hayat M."/>
            <person name="Ali M.I."/>
            <person name="Malik H.M.T."/>
            <person name="Ahmed I."/>
            <person name="Li A."/>
            <person name="Hailong Wang H."/>
            <person name="Zhang Y."/>
        </authorList>
    </citation>
    <scope>NUCLEOTIDE SEQUENCE</scope>
    <source>
        <strain evidence="2">Kala</strain>
    </source>
</reference>
<dbReference type="RefSeq" id="WP_267260227.1">
    <property type="nucleotide sequence ID" value="NZ_CP084204.1"/>
</dbReference>
<dbReference type="GeneID" id="95605291"/>
<dbReference type="EMBL" id="CP084204">
    <property type="protein sequence ID" value="UZX26067.1"/>
    <property type="molecule type" value="Genomic_DNA"/>
</dbReference>
<organism evidence="2 3">
    <name type="scientific">Streptomyces tanashiensis</name>
    <dbReference type="NCBI Taxonomy" id="67367"/>
    <lineage>
        <taxon>Bacteria</taxon>
        <taxon>Bacillati</taxon>
        <taxon>Actinomycetota</taxon>
        <taxon>Actinomycetes</taxon>
        <taxon>Kitasatosporales</taxon>
        <taxon>Streptomycetaceae</taxon>
        <taxon>Streptomyces</taxon>
    </lineage>
</organism>
<evidence type="ECO:0000313" key="2">
    <source>
        <dbReference type="EMBL" id="UZX26067.1"/>
    </source>
</evidence>
<feature type="region of interest" description="Disordered" evidence="1">
    <location>
        <begin position="1"/>
        <end position="23"/>
    </location>
</feature>
<proteinExistence type="predicted"/>
<name>A0ABY6RAI6_9ACTN</name>
<sequence>MPTPTALTPGSTPSTTPGSAPRSSLARLAPAVGRLTIGLELPLDNDWGVERGRADRADGRPFGVPDLTERTRLAQLAEYVLPHFPAATAAPAPALAAQTAARRESVATPLH</sequence>
<keyword evidence="3" id="KW-1185">Reference proteome</keyword>
<protein>
    <submittedName>
        <fullName evidence="2">Uncharacterized protein</fullName>
    </submittedName>
</protein>
<accession>A0ABY6RAI6</accession>